<feature type="region of interest" description="Disordered" evidence="1">
    <location>
        <begin position="75"/>
        <end position="105"/>
    </location>
</feature>
<reference evidence="2" key="1">
    <citation type="submission" date="2023-07" db="EMBL/GenBank/DDBJ databases">
        <authorList>
            <consortium name="AG Swart"/>
            <person name="Singh M."/>
            <person name="Singh A."/>
            <person name="Seah K."/>
            <person name="Emmerich C."/>
        </authorList>
    </citation>
    <scope>NUCLEOTIDE SEQUENCE</scope>
    <source>
        <strain evidence="2">DP1</strain>
    </source>
</reference>
<gene>
    <name evidence="2" type="ORF">ECRASSUSDP1_LOCUS20863</name>
</gene>
<feature type="region of interest" description="Disordered" evidence="1">
    <location>
        <begin position="339"/>
        <end position="359"/>
    </location>
</feature>
<comment type="caution">
    <text evidence="2">The sequence shown here is derived from an EMBL/GenBank/DDBJ whole genome shotgun (WGS) entry which is preliminary data.</text>
</comment>
<evidence type="ECO:0000256" key="1">
    <source>
        <dbReference type="SAM" id="MobiDB-lite"/>
    </source>
</evidence>
<keyword evidence="3" id="KW-1185">Reference proteome</keyword>
<dbReference type="AlphaFoldDB" id="A0AAD1XU90"/>
<dbReference type="PANTHER" id="PTHR38150">
    <property type="entry name" value="EF-HAND DOMAIN-CONTAINING PROTEIN"/>
    <property type="match status" value="1"/>
</dbReference>
<name>A0AAD1XU90_EUPCR</name>
<protein>
    <submittedName>
        <fullName evidence="2">Uncharacterized protein</fullName>
    </submittedName>
</protein>
<accession>A0AAD1XU90</accession>
<dbReference type="EMBL" id="CAMPGE010021299">
    <property type="protein sequence ID" value="CAI2379453.1"/>
    <property type="molecule type" value="Genomic_DNA"/>
</dbReference>
<sequence length="588" mass="68736">MSDESVHERLYSGKSSSRNLTIKDTKISGLSNLITSWSKTSKRSKGKFTNKIKAYKSFQELPLVGRNAKLLKEFSGNQKFSKERRKSSKSKERRKSSKSKESPLAVSISNKLYSDAIQRKKVKGKKPKIAAPKKRVSTKSNKLLFQRFLEDFELVSRVRKIRKSNVSILDKRSKTNIKIDKVLGYQEVEMFCKDLGFLSEGFQNNEEKILFVDLWACLHGDIHGGVSQTNLKILLAAIQGFKIDISADRKMKNYMTSETHSHEEEKYSSKSSCHSNHLTDKQKHGNHNYSDSRDTTKFICFEVGEFINEILHLDDKDIKRCQKYFILLSRNRSKFLKERKRERYDSRKKNDSPSYKPKINTHSETLVKGILDNLSENKIPHYELLLYKGKEYQKNKAKLIKQKELLEMKNSKKLSKRCRKYKPLQYQKETIIDYLDEAYEDGSEVLLKLSYDMLENENNVEISNTELSEIHDDVVLEEDNQRSEDTFSQRLQNLEDEDILPSEKEKEIEPNRYPILYVDINLGDNHIERITIFEEDDIEQVAKEFAETHNLNDKMYDKLQRMLQNQMAGILSRINEEVEELEGNSIEK</sequence>
<feature type="compositionally biased region" description="Basic residues" evidence="1">
    <location>
        <begin position="82"/>
        <end position="97"/>
    </location>
</feature>
<proteinExistence type="predicted"/>
<organism evidence="2 3">
    <name type="scientific">Euplotes crassus</name>
    <dbReference type="NCBI Taxonomy" id="5936"/>
    <lineage>
        <taxon>Eukaryota</taxon>
        <taxon>Sar</taxon>
        <taxon>Alveolata</taxon>
        <taxon>Ciliophora</taxon>
        <taxon>Intramacronucleata</taxon>
        <taxon>Spirotrichea</taxon>
        <taxon>Hypotrichia</taxon>
        <taxon>Euplotida</taxon>
        <taxon>Euplotidae</taxon>
        <taxon>Moneuplotes</taxon>
    </lineage>
</organism>
<evidence type="ECO:0000313" key="2">
    <source>
        <dbReference type="EMBL" id="CAI2379453.1"/>
    </source>
</evidence>
<dbReference type="PANTHER" id="PTHR38150:SF1">
    <property type="entry name" value="PFU DOMAIN-CONTAINING PROTEIN"/>
    <property type="match status" value="1"/>
</dbReference>
<feature type="compositionally biased region" description="Basic and acidic residues" evidence="1">
    <location>
        <begin position="259"/>
        <end position="268"/>
    </location>
</feature>
<feature type="region of interest" description="Disordered" evidence="1">
    <location>
        <begin position="255"/>
        <end position="289"/>
    </location>
</feature>
<feature type="compositionally biased region" description="Basic and acidic residues" evidence="1">
    <location>
        <begin position="339"/>
        <end position="351"/>
    </location>
</feature>
<evidence type="ECO:0000313" key="3">
    <source>
        <dbReference type="Proteomes" id="UP001295684"/>
    </source>
</evidence>
<dbReference type="Proteomes" id="UP001295684">
    <property type="component" value="Unassembled WGS sequence"/>
</dbReference>